<dbReference type="FunCoup" id="A0A2J7PCV2">
    <property type="interactions" value="1"/>
</dbReference>
<proteinExistence type="predicted"/>
<dbReference type="EMBL" id="NEVH01026403">
    <property type="protein sequence ID" value="PNF14163.1"/>
    <property type="molecule type" value="Genomic_DNA"/>
</dbReference>
<evidence type="ECO:0000256" key="4">
    <source>
        <dbReference type="ARBA" id="ARBA00023136"/>
    </source>
</evidence>
<dbReference type="PANTHER" id="PTHR18945">
    <property type="entry name" value="NEUROTRANSMITTER GATED ION CHANNEL"/>
    <property type="match status" value="1"/>
</dbReference>
<feature type="transmembrane region" description="Helical" evidence="5">
    <location>
        <begin position="403"/>
        <end position="424"/>
    </location>
</feature>
<dbReference type="SUPFAM" id="SSF90112">
    <property type="entry name" value="Neurotransmitter-gated ion-channel transmembrane pore"/>
    <property type="match status" value="1"/>
</dbReference>
<feature type="transmembrane region" description="Helical" evidence="5">
    <location>
        <begin position="254"/>
        <end position="277"/>
    </location>
</feature>
<evidence type="ECO:0000259" key="6">
    <source>
        <dbReference type="Pfam" id="PF02931"/>
    </source>
</evidence>
<evidence type="ECO:0000256" key="5">
    <source>
        <dbReference type="SAM" id="Phobius"/>
    </source>
</evidence>
<protein>
    <recommendedName>
        <fullName evidence="6">Neurotransmitter-gated ion-channel ligand-binding domain-containing protein</fullName>
    </recommendedName>
</protein>
<dbReference type="GO" id="GO:0005230">
    <property type="term" value="F:extracellular ligand-gated monoatomic ion channel activity"/>
    <property type="evidence" value="ECO:0007669"/>
    <property type="project" value="InterPro"/>
</dbReference>
<dbReference type="GO" id="GO:0004888">
    <property type="term" value="F:transmembrane signaling receptor activity"/>
    <property type="evidence" value="ECO:0007669"/>
    <property type="project" value="InterPro"/>
</dbReference>
<accession>A0A2J7PCV2</accession>
<evidence type="ECO:0000313" key="8">
    <source>
        <dbReference type="Proteomes" id="UP000235965"/>
    </source>
</evidence>
<evidence type="ECO:0000256" key="3">
    <source>
        <dbReference type="ARBA" id="ARBA00022989"/>
    </source>
</evidence>
<evidence type="ECO:0000313" key="7">
    <source>
        <dbReference type="EMBL" id="PNF14163.1"/>
    </source>
</evidence>
<dbReference type="SUPFAM" id="SSF63712">
    <property type="entry name" value="Nicotinic receptor ligand binding domain-like"/>
    <property type="match status" value="1"/>
</dbReference>
<keyword evidence="2 5" id="KW-0812">Transmembrane</keyword>
<feature type="transmembrane region" description="Helical" evidence="5">
    <location>
        <begin position="20"/>
        <end position="44"/>
    </location>
</feature>
<comment type="caution">
    <text evidence="7">The sequence shown here is derived from an EMBL/GenBank/DDBJ whole genome shotgun (WGS) entry which is preliminary data.</text>
</comment>
<keyword evidence="8" id="KW-1185">Reference proteome</keyword>
<dbReference type="InterPro" id="IPR036734">
    <property type="entry name" value="Neur_chan_lig-bd_sf"/>
</dbReference>
<dbReference type="CDD" id="cd18989">
    <property type="entry name" value="LGIC_ECD_cation"/>
    <property type="match status" value="1"/>
</dbReference>
<organism evidence="7 8">
    <name type="scientific">Cryptotermes secundus</name>
    <dbReference type="NCBI Taxonomy" id="105785"/>
    <lineage>
        <taxon>Eukaryota</taxon>
        <taxon>Metazoa</taxon>
        <taxon>Ecdysozoa</taxon>
        <taxon>Arthropoda</taxon>
        <taxon>Hexapoda</taxon>
        <taxon>Insecta</taxon>
        <taxon>Pterygota</taxon>
        <taxon>Neoptera</taxon>
        <taxon>Polyneoptera</taxon>
        <taxon>Dictyoptera</taxon>
        <taxon>Blattodea</taxon>
        <taxon>Blattoidea</taxon>
        <taxon>Termitoidae</taxon>
        <taxon>Kalotermitidae</taxon>
        <taxon>Cryptotermitinae</taxon>
        <taxon>Cryptotermes</taxon>
    </lineage>
</organism>
<sequence>MAKCGSGCVFPVKDIMPLMPSLPCFFVLIAIVVVTAESACNSASESKSHMKRLKENLFRDYDTSSRPVRRWSDRTQVAVQMIPLSLDFDEIYDVFTLHSSLHFAWIDEFLVWNASDYGGIEHILLDGDSVWVPEVFHLSSWDITDLMGRKRLCNLFSSGWLHCWDYPILIALCRLDLTHWPYDSQNCTVTLSTVTQSLEEIELMVIGAAVNLQEYIPSRAWKLLTVTVSQYNHIFGNKVFPCLQYNLLLRRSDAISGVTIVVPIIVLVFLVLSSFWLNSEQEVRVNLCCTLLVCHVLFLQNIGHINNGDNAPVIVLFFRDSLVLCVFSLEFAVFMQWLNTTSPRKVPYFFNSVFDSGPAWMLLLLGRRNCLKGSETLNDGRQETADPETVSDVKTRWRDFGGLLNHLFFLVYCLIYLILIFMYVV</sequence>
<evidence type="ECO:0000256" key="2">
    <source>
        <dbReference type="ARBA" id="ARBA00022692"/>
    </source>
</evidence>
<keyword evidence="3 5" id="KW-1133">Transmembrane helix</keyword>
<dbReference type="Pfam" id="PF02931">
    <property type="entry name" value="Neur_chan_LBD"/>
    <property type="match status" value="1"/>
</dbReference>
<dbReference type="GO" id="GO:0016020">
    <property type="term" value="C:membrane"/>
    <property type="evidence" value="ECO:0007669"/>
    <property type="project" value="UniProtKB-SubCell"/>
</dbReference>
<feature type="domain" description="Neurotransmitter-gated ion-channel ligand-binding" evidence="6">
    <location>
        <begin position="51"/>
        <end position="252"/>
    </location>
</feature>
<keyword evidence="4 5" id="KW-0472">Membrane</keyword>
<name>A0A2J7PCV2_9NEOP</name>
<dbReference type="InterPro" id="IPR038050">
    <property type="entry name" value="Neuro_actylchol_rec"/>
</dbReference>
<dbReference type="AlphaFoldDB" id="A0A2J7PCV2"/>
<dbReference type="InterPro" id="IPR036719">
    <property type="entry name" value="Neuro-gated_channel_TM_sf"/>
</dbReference>
<reference evidence="7 8" key="1">
    <citation type="submission" date="2017-12" db="EMBL/GenBank/DDBJ databases">
        <title>Hemimetabolous genomes reveal molecular basis of termite eusociality.</title>
        <authorList>
            <person name="Harrison M.C."/>
            <person name="Jongepier E."/>
            <person name="Robertson H.M."/>
            <person name="Arning N."/>
            <person name="Bitard-Feildel T."/>
            <person name="Chao H."/>
            <person name="Childers C.P."/>
            <person name="Dinh H."/>
            <person name="Doddapaneni H."/>
            <person name="Dugan S."/>
            <person name="Gowin J."/>
            <person name="Greiner C."/>
            <person name="Han Y."/>
            <person name="Hu H."/>
            <person name="Hughes D.S.T."/>
            <person name="Huylmans A.-K."/>
            <person name="Kemena C."/>
            <person name="Kremer L.P.M."/>
            <person name="Lee S.L."/>
            <person name="Lopez-Ezquerra A."/>
            <person name="Mallet L."/>
            <person name="Monroy-Kuhn J.M."/>
            <person name="Moser A."/>
            <person name="Murali S.C."/>
            <person name="Muzny D.M."/>
            <person name="Otani S."/>
            <person name="Piulachs M.-D."/>
            <person name="Poelchau M."/>
            <person name="Qu J."/>
            <person name="Schaub F."/>
            <person name="Wada-Katsumata A."/>
            <person name="Worley K.C."/>
            <person name="Xie Q."/>
            <person name="Ylla G."/>
            <person name="Poulsen M."/>
            <person name="Gibbs R.A."/>
            <person name="Schal C."/>
            <person name="Richards S."/>
            <person name="Belles X."/>
            <person name="Korb J."/>
            <person name="Bornberg-Bauer E."/>
        </authorList>
    </citation>
    <scope>NUCLEOTIDE SEQUENCE [LARGE SCALE GENOMIC DNA]</scope>
    <source>
        <tissue evidence="7">Whole body</tissue>
    </source>
</reference>
<dbReference type="Proteomes" id="UP000235965">
    <property type="component" value="Unassembled WGS sequence"/>
</dbReference>
<dbReference type="InterPro" id="IPR006202">
    <property type="entry name" value="Neur_chan_lig-bd"/>
</dbReference>
<dbReference type="InterPro" id="IPR006201">
    <property type="entry name" value="Neur_channel"/>
</dbReference>
<gene>
    <name evidence="7" type="ORF">B7P43_G13487</name>
</gene>
<dbReference type="Gene3D" id="1.20.58.390">
    <property type="entry name" value="Neurotransmitter-gated ion-channel transmembrane domain"/>
    <property type="match status" value="1"/>
</dbReference>
<comment type="subcellular location">
    <subcellularLocation>
        <location evidence="1">Membrane</location>
        <topology evidence="1">Multi-pass membrane protein</topology>
    </subcellularLocation>
</comment>
<evidence type="ECO:0000256" key="1">
    <source>
        <dbReference type="ARBA" id="ARBA00004141"/>
    </source>
</evidence>
<feature type="transmembrane region" description="Helical" evidence="5">
    <location>
        <begin position="314"/>
        <end position="334"/>
    </location>
</feature>
<dbReference type="Gene3D" id="2.70.170.10">
    <property type="entry name" value="Neurotransmitter-gated ion-channel ligand-binding domain"/>
    <property type="match status" value="1"/>
</dbReference>
<dbReference type="OrthoDB" id="410315at2759"/>
<dbReference type="InParanoid" id="A0A2J7PCV2"/>
<dbReference type="STRING" id="105785.A0A2J7PCV2"/>